<gene>
    <name evidence="1" type="ORF">S01H1_79070</name>
</gene>
<reference evidence="1" key="1">
    <citation type="journal article" date="2014" name="Front. Microbiol.">
        <title>High frequency of phylogenetically diverse reductive dehalogenase-homologous genes in deep subseafloor sedimentary metagenomes.</title>
        <authorList>
            <person name="Kawai M."/>
            <person name="Futagami T."/>
            <person name="Toyoda A."/>
            <person name="Takaki Y."/>
            <person name="Nishi S."/>
            <person name="Hori S."/>
            <person name="Arai W."/>
            <person name="Tsubouchi T."/>
            <person name="Morono Y."/>
            <person name="Uchiyama I."/>
            <person name="Ito T."/>
            <person name="Fujiyama A."/>
            <person name="Inagaki F."/>
            <person name="Takami H."/>
        </authorList>
    </citation>
    <scope>NUCLEOTIDE SEQUENCE</scope>
    <source>
        <strain evidence="1">Expedition CK06-06</strain>
    </source>
</reference>
<feature type="non-terminal residue" evidence="1">
    <location>
        <position position="1"/>
    </location>
</feature>
<evidence type="ECO:0000313" key="1">
    <source>
        <dbReference type="EMBL" id="GAG50154.1"/>
    </source>
</evidence>
<dbReference type="EMBL" id="BARS01053268">
    <property type="protein sequence ID" value="GAG50154.1"/>
    <property type="molecule type" value="Genomic_DNA"/>
</dbReference>
<accession>X0Y2S2</accession>
<organism evidence="1">
    <name type="scientific">marine sediment metagenome</name>
    <dbReference type="NCBI Taxonomy" id="412755"/>
    <lineage>
        <taxon>unclassified sequences</taxon>
        <taxon>metagenomes</taxon>
        <taxon>ecological metagenomes</taxon>
    </lineage>
</organism>
<comment type="caution">
    <text evidence="1">The sequence shown here is derived from an EMBL/GenBank/DDBJ whole genome shotgun (WGS) entry which is preliminary data.</text>
</comment>
<proteinExistence type="predicted"/>
<name>X0Y2S2_9ZZZZ</name>
<dbReference type="AlphaFoldDB" id="X0Y2S2"/>
<sequence>PFDTGETDSHLLIGPFRLGQANSFGRVLNLHGITASGSANVAWHLVNGDTAEAAAANGKAAIIASLASGDYSSYVASEGTWTAGRSNMAYPKTRAIWCCLWLSSAGDWAYEGVEMDATVSGKWRGDS</sequence>
<protein>
    <submittedName>
        <fullName evidence="1">Uncharacterized protein</fullName>
    </submittedName>
</protein>